<protein>
    <submittedName>
        <fullName evidence="2">NUDIX domain-containing protein</fullName>
    </submittedName>
</protein>
<dbReference type="CDD" id="cd18873">
    <property type="entry name" value="NUDIX_NadM_like"/>
    <property type="match status" value="1"/>
</dbReference>
<dbReference type="OrthoDB" id="9786141at2"/>
<dbReference type="PANTHER" id="PTHR43736">
    <property type="entry name" value="ADP-RIBOSE PYROPHOSPHATASE"/>
    <property type="match status" value="1"/>
</dbReference>
<name>A0A1H1ZGJ4_MUCMA</name>
<dbReference type="Proteomes" id="UP000199679">
    <property type="component" value="Chromosome I"/>
</dbReference>
<accession>A0A1H1ZGJ4</accession>
<organism evidence="2 3">
    <name type="scientific">Mucilaginibacter mallensis</name>
    <dbReference type="NCBI Taxonomy" id="652787"/>
    <lineage>
        <taxon>Bacteria</taxon>
        <taxon>Pseudomonadati</taxon>
        <taxon>Bacteroidota</taxon>
        <taxon>Sphingobacteriia</taxon>
        <taxon>Sphingobacteriales</taxon>
        <taxon>Sphingobacteriaceae</taxon>
        <taxon>Mucilaginibacter</taxon>
    </lineage>
</organism>
<dbReference type="InterPro" id="IPR036390">
    <property type="entry name" value="WH_DNA-bd_sf"/>
</dbReference>
<dbReference type="Pfam" id="PF00293">
    <property type="entry name" value="NUDIX"/>
    <property type="match status" value="1"/>
</dbReference>
<dbReference type="STRING" id="652787.SAMN05216490_3088"/>
<reference evidence="2 3" key="1">
    <citation type="submission" date="2016-10" db="EMBL/GenBank/DDBJ databases">
        <authorList>
            <person name="de Groot N.N."/>
        </authorList>
    </citation>
    <scope>NUCLEOTIDE SEQUENCE [LARGE SCALE GENOMIC DNA]</scope>
    <source>
        <strain evidence="2 3">MP1X4</strain>
    </source>
</reference>
<dbReference type="InterPro" id="IPR000086">
    <property type="entry name" value="NUDIX_hydrolase_dom"/>
</dbReference>
<sequence>MSIAEKILSRSQKLWETCIPHLSVDNVVFGFNNGKLNVLLLQIIGDTRWVLPGGYVKKEENVNDAVKRVLKERANVDDVFLHQFSTFGDVNRSERFFEGYPDYLWHKQRFISTSYYALVDHTKVVPVADEFSAACEWKPVDALPELVMDHREIVDKALQVLQEQLSYKPIGYNLLPEEFTLTELQNLYESILGTQLNRGNFYRRIMKFDILIKLPKTRKGGAHKSPDLYKFDVAKYEASLKNFTW</sequence>
<dbReference type="InterPro" id="IPR054105">
    <property type="entry name" value="WHD_NrtR"/>
</dbReference>
<evidence type="ECO:0000313" key="3">
    <source>
        <dbReference type="Proteomes" id="UP000199679"/>
    </source>
</evidence>
<keyword evidence="3" id="KW-1185">Reference proteome</keyword>
<feature type="domain" description="Nudix hydrolase" evidence="1">
    <location>
        <begin position="19"/>
        <end position="162"/>
    </location>
</feature>
<dbReference type="EMBL" id="LT629740">
    <property type="protein sequence ID" value="SDT32326.1"/>
    <property type="molecule type" value="Genomic_DNA"/>
</dbReference>
<dbReference type="RefSeq" id="WP_091374641.1">
    <property type="nucleotide sequence ID" value="NZ_LT629740.1"/>
</dbReference>
<evidence type="ECO:0000313" key="2">
    <source>
        <dbReference type="EMBL" id="SDT32326.1"/>
    </source>
</evidence>
<proteinExistence type="predicted"/>
<dbReference type="InterPro" id="IPR036388">
    <property type="entry name" value="WH-like_DNA-bd_sf"/>
</dbReference>
<dbReference type="PANTHER" id="PTHR43736:SF4">
    <property type="entry name" value="SLR1690 PROTEIN"/>
    <property type="match status" value="1"/>
</dbReference>
<dbReference type="Gene3D" id="1.10.10.10">
    <property type="entry name" value="Winged helix-like DNA-binding domain superfamily/Winged helix DNA-binding domain"/>
    <property type="match status" value="1"/>
</dbReference>
<evidence type="ECO:0000259" key="1">
    <source>
        <dbReference type="PROSITE" id="PS51462"/>
    </source>
</evidence>
<dbReference type="AlphaFoldDB" id="A0A1H1ZGJ4"/>
<dbReference type="SUPFAM" id="SSF46785">
    <property type="entry name" value="Winged helix' DNA-binding domain"/>
    <property type="match status" value="1"/>
</dbReference>
<gene>
    <name evidence="2" type="ORF">SAMN05216490_3088</name>
</gene>
<dbReference type="SUPFAM" id="SSF55811">
    <property type="entry name" value="Nudix"/>
    <property type="match status" value="1"/>
</dbReference>
<dbReference type="InterPro" id="IPR015797">
    <property type="entry name" value="NUDIX_hydrolase-like_dom_sf"/>
</dbReference>
<dbReference type="Pfam" id="PF21906">
    <property type="entry name" value="WHD_NrtR"/>
    <property type="match status" value="1"/>
</dbReference>
<dbReference type="Gene3D" id="3.90.79.10">
    <property type="entry name" value="Nucleoside Triphosphate Pyrophosphohydrolase"/>
    <property type="match status" value="1"/>
</dbReference>
<dbReference type="PROSITE" id="PS51462">
    <property type="entry name" value="NUDIX"/>
    <property type="match status" value="1"/>
</dbReference>